<dbReference type="InterPro" id="IPR005693">
    <property type="entry name" value="Mce"/>
</dbReference>
<protein>
    <submittedName>
        <fullName evidence="4">Mammalian cell entry protein</fullName>
    </submittedName>
</protein>
<dbReference type="Proteomes" id="UP000032221">
    <property type="component" value="Unassembled WGS sequence"/>
</dbReference>
<gene>
    <name evidence="4" type="ORF">TL10_19960</name>
</gene>
<organism evidence="4 5">
    <name type="scientific">Mycolicibacterium llatzerense</name>
    <dbReference type="NCBI Taxonomy" id="280871"/>
    <lineage>
        <taxon>Bacteria</taxon>
        <taxon>Bacillati</taxon>
        <taxon>Actinomycetota</taxon>
        <taxon>Actinomycetes</taxon>
        <taxon>Mycobacteriales</taxon>
        <taxon>Mycobacteriaceae</taxon>
        <taxon>Mycolicibacterium</taxon>
    </lineage>
</organism>
<dbReference type="STRING" id="280871.TL10_19960"/>
<keyword evidence="1" id="KW-1133">Transmembrane helix</keyword>
<evidence type="ECO:0000259" key="3">
    <source>
        <dbReference type="Pfam" id="PF11887"/>
    </source>
</evidence>
<feature type="domain" description="Mammalian cell entry C-terminal" evidence="3">
    <location>
        <begin position="115"/>
        <end position="329"/>
    </location>
</feature>
<keyword evidence="1" id="KW-0472">Membrane</keyword>
<dbReference type="EMBL" id="JXST01000030">
    <property type="protein sequence ID" value="KIU15231.1"/>
    <property type="molecule type" value="Genomic_DNA"/>
</dbReference>
<evidence type="ECO:0000313" key="4">
    <source>
        <dbReference type="EMBL" id="KIU15231.1"/>
    </source>
</evidence>
<dbReference type="NCBIfam" id="TIGR00996">
    <property type="entry name" value="Mtu_fam_mce"/>
    <property type="match status" value="1"/>
</dbReference>
<keyword evidence="1" id="KW-0812">Transmembrane</keyword>
<reference evidence="4 5" key="1">
    <citation type="submission" date="2015-01" db="EMBL/GenBank/DDBJ databases">
        <title>Genome sequence of Mycobacterium llatzerense and Mycobacterium immunogenum recovered from brain abscess.</title>
        <authorList>
            <person name="Greninger A.L."/>
            <person name="Langelier C."/>
            <person name="Cunningham G."/>
            <person name="Chiu C.Y."/>
            <person name="Miller S."/>
        </authorList>
    </citation>
    <scope>NUCLEOTIDE SEQUENCE [LARGE SCALE GENOMIC DNA]</scope>
    <source>
        <strain evidence="4 5">CLUC14</strain>
    </source>
</reference>
<dbReference type="PATRIC" id="fig|280871.6.peg.4136"/>
<evidence type="ECO:0000256" key="1">
    <source>
        <dbReference type="SAM" id="Phobius"/>
    </source>
</evidence>
<dbReference type="RefSeq" id="WP_043986983.1">
    <property type="nucleotide sequence ID" value="NZ_JXST01000030.1"/>
</dbReference>
<dbReference type="GO" id="GO:0005576">
    <property type="term" value="C:extracellular region"/>
    <property type="evidence" value="ECO:0007669"/>
    <property type="project" value="TreeGrafter"/>
</dbReference>
<feature type="domain" description="Mce/MlaD" evidence="2">
    <location>
        <begin position="37"/>
        <end position="111"/>
    </location>
</feature>
<dbReference type="InterPro" id="IPR024516">
    <property type="entry name" value="Mce_C"/>
</dbReference>
<sequence length="343" mass="36660">MTTQRTTLKVGIFTAVMLLVMAGLVVTFGQFRFGSANTFHAEFVSVSRLKTGQDVRIAGIAVGTVKDIAIDGDHATVTFTVDKRQQLYSSTRAAIRYQNLTGDRYLEILAGPGELRKLPSGGTIPRSNTEPALDLDALLGGLRPVLKGLDGAKLNQVSNALIELLQGKGATLSTVLANTAEFTQAVTSHDQLIAQTIDNLTSVLSAADQKSTELSISVDQLQQLITTLNRGRDPIANALPPLADAQRDLTDVLSTARRPFRAIIDASGPLATALDDRKKDVNVTIEPLAEDYLRLSALGAYGSFFNIYFCAVKIKINGPAGSDILLPAVKPPASDHGRCDFAK</sequence>
<dbReference type="AlphaFoldDB" id="A0A0D1LGS4"/>
<proteinExistence type="predicted"/>
<feature type="transmembrane region" description="Helical" evidence="1">
    <location>
        <begin position="12"/>
        <end position="31"/>
    </location>
</feature>
<comment type="caution">
    <text evidence="4">The sequence shown here is derived from an EMBL/GenBank/DDBJ whole genome shotgun (WGS) entry which is preliminary data.</text>
</comment>
<accession>A0A0D1LGS4</accession>
<dbReference type="Pfam" id="PF11887">
    <property type="entry name" value="Mce4_CUP1"/>
    <property type="match status" value="1"/>
</dbReference>
<dbReference type="InterPro" id="IPR052336">
    <property type="entry name" value="MlaD_Phospholipid_Transporter"/>
</dbReference>
<dbReference type="PANTHER" id="PTHR33371">
    <property type="entry name" value="INTERMEMBRANE PHOSPHOLIPID TRANSPORT SYSTEM BINDING PROTEIN MLAD-RELATED"/>
    <property type="match status" value="1"/>
</dbReference>
<name>A0A0D1LGS4_9MYCO</name>
<dbReference type="GO" id="GO:0051701">
    <property type="term" value="P:biological process involved in interaction with host"/>
    <property type="evidence" value="ECO:0007669"/>
    <property type="project" value="TreeGrafter"/>
</dbReference>
<dbReference type="OrthoDB" id="338143at2"/>
<dbReference type="InterPro" id="IPR003399">
    <property type="entry name" value="Mce/MlaD"/>
</dbReference>
<keyword evidence="5" id="KW-1185">Reference proteome</keyword>
<dbReference type="Pfam" id="PF02470">
    <property type="entry name" value="MlaD"/>
    <property type="match status" value="1"/>
</dbReference>
<evidence type="ECO:0000259" key="2">
    <source>
        <dbReference type="Pfam" id="PF02470"/>
    </source>
</evidence>
<dbReference type="PANTHER" id="PTHR33371:SF17">
    <property type="entry name" value="MCE-FAMILY PROTEIN MCE1B"/>
    <property type="match status" value="1"/>
</dbReference>
<evidence type="ECO:0000313" key="5">
    <source>
        <dbReference type="Proteomes" id="UP000032221"/>
    </source>
</evidence>